<keyword evidence="1" id="KW-0472">Membrane</keyword>
<name>A0ABS1NJT8_9ACTN</name>
<gene>
    <name evidence="2" type="ORF">JK363_26450</name>
</gene>
<sequence>MALSIGELVGFIRADDSGWQNGLDRAALRLRGLQRDADGTLRDLRGRFVSEGDAAGRGLSDGIRAHADLAAQAIRRVGPAIAAVGAGVPALAGAVVAFASLASGAAAAGLAVKAFQLAAQPQLQAVTDVAELAAKAEEAAAKGGAEAAKAQQEYTDALNDLPPATRATAKEFVGLKKDYKTWSDEMSGTTMPLFTKGIQILRDLLPTLTPFVKAAAGAIGRFLDDVARGVKSAGFKQWAADMSAAAGPALYNFLTVIKNLAIGFAGLLQAFLPTSDGVEGGLVRMSEAFANWGQSLKDSDGFAAFMDTAREGAQLFGTLAGAALQVFVALSPLIGVTAQLATLLAGVINAIPPSVLSVIAVGITSIALGMKLWAMYGAIVTAVTRGWAIAQGILNTVMAMNPIALVVLAIAALVAIIVVAWQKSEAFRNVVMAVWGAIKSFISGAVSGIMAAIGWFSNIPEMVSGWFGAAKDWAVAKWNALLTWLKAFPGRAVGAISSLGGRLSSTASSAGSRMVSAITAKISSAISWIRGMPGRAVSALGNLGSKLYNGGRSLISGFINGIVSKAGDLYNKAKSLVGKVRNLFPFSPAREGPFSGRGYTTYSGRALIGDWAHGITQQQGAVTGAMARVAQAGQDALNGNAPALTVGQGGTAALTAPRAGTPGTQAGGAATSQQTPVVRVIVDASDGGDDLTRWLRKTVRVQGRGNVQVAFGGT</sequence>
<keyword evidence="1" id="KW-1133">Transmembrane helix</keyword>
<evidence type="ECO:0008006" key="4">
    <source>
        <dbReference type="Google" id="ProtNLM"/>
    </source>
</evidence>
<evidence type="ECO:0000313" key="3">
    <source>
        <dbReference type="Proteomes" id="UP000634229"/>
    </source>
</evidence>
<organism evidence="2 3">
    <name type="scientific">Streptomyces coffeae</name>
    <dbReference type="NCBI Taxonomy" id="621382"/>
    <lineage>
        <taxon>Bacteria</taxon>
        <taxon>Bacillati</taxon>
        <taxon>Actinomycetota</taxon>
        <taxon>Actinomycetes</taxon>
        <taxon>Kitasatosporales</taxon>
        <taxon>Streptomycetaceae</taxon>
        <taxon>Streptomyces</taxon>
    </lineage>
</organism>
<proteinExistence type="predicted"/>
<evidence type="ECO:0000256" key="1">
    <source>
        <dbReference type="SAM" id="Phobius"/>
    </source>
</evidence>
<protein>
    <recommendedName>
        <fullName evidence="4">Phage tail tape measure protein</fullName>
    </recommendedName>
</protein>
<reference evidence="2 3" key="1">
    <citation type="submission" date="2021-01" db="EMBL/GenBank/DDBJ databases">
        <title>WGS of actinomycetes isolated from Thailand.</title>
        <authorList>
            <person name="Thawai C."/>
        </authorList>
    </citation>
    <scope>NUCLEOTIDE SEQUENCE [LARGE SCALE GENOMIC DNA]</scope>
    <source>
        <strain evidence="2 3">CA1R205</strain>
    </source>
</reference>
<feature type="transmembrane region" description="Helical" evidence="1">
    <location>
        <begin position="400"/>
        <end position="421"/>
    </location>
</feature>
<evidence type="ECO:0000313" key="2">
    <source>
        <dbReference type="EMBL" id="MBL1100150.1"/>
    </source>
</evidence>
<keyword evidence="1" id="KW-0812">Transmembrane</keyword>
<comment type="caution">
    <text evidence="2">The sequence shown here is derived from an EMBL/GenBank/DDBJ whole genome shotgun (WGS) entry which is preliminary data.</text>
</comment>
<accession>A0ABS1NJT8</accession>
<keyword evidence="3" id="KW-1185">Reference proteome</keyword>
<feature type="transmembrane region" description="Helical" evidence="1">
    <location>
        <begin position="433"/>
        <end position="456"/>
    </location>
</feature>
<dbReference type="EMBL" id="JAERRF010000017">
    <property type="protein sequence ID" value="MBL1100150.1"/>
    <property type="molecule type" value="Genomic_DNA"/>
</dbReference>
<dbReference type="RefSeq" id="WP_201877831.1">
    <property type="nucleotide sequence ID" value="NZ_JAERRF010000017.1"/>
</dbReference>
<dbReference type="Proteomes" id="UP000634229">
    <property type="component" value="Unassembled WGS sequence"/>
</dbReference>